<comment type="caution">
    <text evidence="2">The sequence shown here is derived from an EMBL/GenBank/DDBJ whole genome shotgun (WGS) entry which is preliminary data.</text>
</comment>
<protein>
    <submittedName>
        <fullName evidence="2">Uncharacterized protein</fullName>
    </submittedName>
</protein>
<accession>A0A9X2EW70</accession>
<keyword evidence="1" id="KW-0472">Membrane</keyword>
<evidence type="ECO:0000313" key="3">
    <source>
        <dbReference type="Proteomes" id="UP001139028"/>
    </source>
</evidence>
<feature type="transmembrane region" description="Helical" evidence="1">
    <location>
        <begin position="60"/>
        <end position="80"/>
    </location>
</feature>
<sequence>MHINEDLTFKLSVILFLASLILPADGHWFAGIALFIISTLGALSIIFGEGLKLFNDPKDLLGTLILSMPFFNFLFVIGALKFRVLRNNKFHIFNILLYFCTITALTYGSIAFTHRPGLFYLLILWASAFLLLSVAIAMETKEDSSST</sequence>
<feature type="transmembrane region" description="Helical" evidence="1">
    <location>
        <begin position="119"/>
        <end position="138"/>
    </location>
</feature>
<evidence type="ECO:0000313" key="2">
    <source>
        <dbReference type="EMBL" id="MCO1336588.1"/>
    </source>
</evidence>
<keyword evidence="1" id="KW-1133">Transmembrane helix</keyword>
<evidence type="ECO:0000256" key="1">
    <source>
        <dbReference type="SAM" id="Phobius"/>
    </source>
</evidence>
<dbReference type="AlphaFoldDB" id="A0A9X2EW70"/>
<gene>
    <name evidence="2" type="ORF">MO867_19855</name>
</gene>
<feature type="transmembrane region" description="Helical" evidence="1">
    <location>
        <begin position="92"/>
        <end position="112"/>
    </location>
</feature>
<feature type="transmembrane region" description="Helical" evidence="1">
    <location>
        <begin position="28"/>
        <end position="48"/>
    </location>
</feature>
<proteinExistence type="predicted"/>
<dbReference type="EMBL" id="JALBWM010000156">
    <property type="protein sequence ID" value="MCO1336588.1"/>
    <property type="molecule type" value="Genomic_DNA"/>
</dbReference>
<keyword evidence="1" id="KW-0812">Transmembrane</keyword>
<organism evidence="2 3">
    <name type="scientific">Microbulbifer okhotskensis</name>
    <dbReference type="NCBI Taxonomy" id="2926617"/>
    <lineage>
        <taxon>Bacteria</taxon>
        <taxon>Pseudomonadati</taxon>
        <taxon>Pseudomonadota</taxon>
        <taxon>Gammaproteobacteria</taxon>
        <taxon>Cellvibrionales</taxon>
        <taxon>Microbulbiferaceae</taxon>
        <taxon>Microbulbifer</taxon>
    </lineage>
</organism>
<reference evidence="2" key="1">
    <citation type="journal article" date="2022" name="Arch. Microbiol.">
        <title>Microbulbifer okhotskensis sp. nov., isolated from a deep bottom sediment of the Okhotsk Sea.</title>
        <authorList>
            <person name="Romanenko L."/>
            <person name="Kurilenko V."/>
            <person name="Otstavnykh N."/>
            <person name="Velansky P."/>
            <person name="Isaeva M."/>
            <person name="Mikhailov V."/>
        </authorList>
    </citation>
    <scope>NUCLEOTIDE SEQUENCE</scope>
    <source>
        <strain evidence="2">OS29</strain>
    </source>
</reference>
<dbReference type="RefSeq" id="WP_252472355.1">
    <property type="nucleotide sequence ID" value="NZ_JALBWM010000156.1"/>
</dbReference>
<dbReference type="Proteomes" id="UP001139028">
    <property type="component" value="Unassembled WGS sequence"/>
</dbReference>
<keyword evidence="3" id="KW-1185">Reference proteome</keyword>
<feature type="transmembrane region" description="Helical" evidence="1">
    <location>
        <begin position="7"/>
        <end position="22"/>
    </location>
</feature>
<name>A0A9X2EW70_9GAMM</name>